<keyword evidence="2" id="KW-0238">DNA-binding</keyword>
<evidence type="ECO:0000259" key="5">
    <source>
        <dbReference type="PROSITE" id="PS50949"/>
    </source>
</evidence>
<protein>
    <submittedName>
        <fullName evidence="6">GntR family transcriptional regulator</fullName>
    </submittedName>
</protein>
<dbReference type="EMBL" id="JACHIW010000001">
    <property type="protein sequence ID" value="MBB5152781.1"/>
    <property type="molecule type" value="Genomic_DNA"/>
</dbReference>
<dbReference type="Gene3D" id="1.10.10.10">
    <property type="entry name" value="Winged helix-like DNA-binding domain superfamily/Winged helix DNA-binding domain"/>
    <property type="match status" value="1"/>
</dbReference>
<evidence type="ECO:0000256" key="2">
    <source>
        <dbReference type="ARBA" id="ARBA00023125"/>
    </source>
</evidence>
<comment type="caution">
    <text evidence="6">The sequence shown here is derived from an EMBL/GenBank/DDBJ whole genome shotgun (WGS) entry which is preliminary data.</text>
</comment>
<dbReference type="SMART" id="SM00866">
    <property type="entry name" value="UTRA"/>
    <property type="match status" value="1"/>
</dbReference>
<keyword evidence="7" id="KW-1185">Reference proteome</keyword>
<dbReference type="InterPro" id="IPR028978">
    <property type="entry name" value="Chorismate_lyase_/UTRA_dom_sf"/>
</dbReference>
<keyword evidence="3" id="KW-0804">Transcription</keyword>
<feature type="domain" description="HTH gntR-type" evidence="5">
    <location>
        <begin position="24"/>
        <end position="91"/>
    </location>
</feature>
<feature type="region of interest" description="Disordered" evidence="4">
    <location>
        <begin position="250"/>
        <end position="288"/>
    </location>
</feature>
<reference evidence="6 7" key="1">
    <citation type="submission" date="2020-08" db="EMBL/GenBank/DDBJ databases">
        <title>Sequencing the genomes of 1000 actinobacteria strains.</title>
        <authorList>
            <person name="Klenk H.-P."/>
        </authorList>
    </citation>
    <scope>NUCLEOTIDE SEQUENCE [LARGE SCALE GENOMIC DNA]</scope>
    <source>
        <strain evidence="6 7">DSM 45584</strain>
    </source>
</reference>
<accession>A0A840PZW0</accession>
<dbReference type="PANTHER" id="PTHR44846:SF1">
    <property type="entry name" value="MANNOSYL-D-GLYCERATE TRANSPORT_METABOLISM SYSTEM REPRESSOR MNGR-RELATED"/>
    <property type="match status" value="1"/>
</dbReference>
<dbReference type="GO" id="GO:0045892">
    <property type="term" value="P:negative regulation of DNA-templated transcription"/>
    <property type="evidence" value="ECO:0007669"/>
    <property type="project" value="TreeGrafter"/>
</dbReference>
<evidence type="ECO:0000256" key="1">
    <source>
        <dbReference type="ARBA" id="ARBA00023015"/>
    </source>
</evidence>
<keyword evidence="1" id="KW-0805">Transcription regulation</keyword>
<dbReference type="SUPFAM" id="SSF64288">
    <property type="entry name" value="Chorismate lyase-like"/>
    <property type="match status" value="1"/>
</dbReference>
<dbReference type="PRINTS" id="PR00035">
    <property type="entry name" value="HTHGNTR"/>
</dbReference>
<dbReference type="InterPro" id="IPR000524">
    <property type="entry name" value="Tscrpt_reg_HTH_GntR"/>
</dbReference>
<dbReference type="PANTHER" id="PTHR44846">
    <property type="entry name" value="MANNOSYL-D-GLYCERATE TRANSPORT/METABOLISM SYSTEM REPRESSOR MNGR-RELATED"/>
    <property type="match status" value="1"/>
</dbReference>
<name>A0A840PZW0_9PSEU</name>
<dbReference type="RefSeq" id="WP_246470636.1">
    <property type="nucleotide sequence ID" value="NZ_JACHIW010000001.1"/>
</dbReference>
<evidence type="ECO:0000256" key="4">
    <source>
        <dbReference type="SAM" id="MobiDB-lite"/>
    </source>
</evidence>
<dbReference type="SMART" id="SM00345">
    <property type="entry name" value="HTH_GNTR"/>
    <property type="match status" value="1"/>
</dbReference>
<organism evidence="6 7">
    <name type="scientific">Saccharopolyspora phatthalungensis</name>
    <dbReference type="NCBI Taxonomy" id="664693"/>
    <lineage>
        <taxon>Bacteria</taxon>
        <taxon>Bacillati</taxon>
        <taxon>Actinomycetota</taxon>
        <taxon>Actinomycetes</taxon>
        <taxon>Pseudonocardiales</taxon>
        <taxon>Pseudonocardiaceae</taxon>
        <taxon>Saccharopolyspora</taxon>
    </lineage>
</organism>
<dbReference type="SUPFAM" id="SSF46785">
    <property type="entry name" value="Winged helix' DNA-binding domain"/>
    <property type="match status" value="1"/>
</dbReference>
<evidence type="ECO:0000313" key="6">
    <source>
        <dbReference type="EMBL" id="MBB5152781.1"/>
    </source>
</evidence>
<gene>
    <name evidence="6" type="ORF">BJ970_000315</name>
</gene>
<dbReference type="PROSITE" id="PS50949">
    <property type="entry name" value="HTH_GNTR"/>
    <property type="match status" value="1"/>
</dbReference>
<dbReference type="Gene3D" id="3.40.1410.10">
    <property type="entry name" value="Chorismate lyase-like"/>
    <property type="match status" value="1"/>
</dbReference>
<dbReference type="GO" id="GO:0003700">
    <property type="term" value="F:DNA-binding transcription factor activity"/>
    <property type="evidence" value="ECO:0007669"/>
    <property type="project" value="InterPro"/>
</dbReference>
<dbReference type="InterPro" id="IPR036388">
    <property type="entry name" value="WH-like_DNA-bd_sf"/>
</dbReference>
<evidence type="ECO:0000256" key="3">
    <source>
        <dbReference type="ARBA" id="ARBA00023163"/>
    </source>
</evidence>
<dbReference type="InterPro" id="IPR011663">
    <property type="entry name" value="UTRA"/>
</dbReference>
<evidence type="ECO:0000313" key="7">
    <source>
        <dbReference type="Proteomes" id="UP000584374"/>
    </source>
</evidence>
<dbReference type="Pfam" id="PF00392">
    <property type="entry name" value="GntR"/>
    <property type="match status" value="1"/>
</dbReference>
<dbReference type="Pfam" id="PF07702">
    <property type="entry name" value="UTRA"/>
    <property type="match status" value="1"/>
</dbReference>
<dbReference type="GO" id="GO:0003677">
    <property type="term" value="F:DNA binding"/>
    <property type="evidence" value="ECO:0007669"/>
    <property type="project" value="UniProtKB-KW"/>
</dbReference>
<dbReference type="AlphaFoldDB" id="A0A840PZW0"/>
<feature type="compositionally biased region" description="Basic and acidic residues" evidence="4">
    <location>
        <begin position="250"/>
        <end position="275"/>
    </location>
</feature>
<proteinExistence type="predicted"/>
<sequence>MAARRTVDGSPRTDAAYVLRDGPTPKHAQLREILRELAREELLPGSPVPSERDLAMRYGVSRLTVREAIGQLVAEGLLMRVRGRGTFTTRPRVNSQLHLASFTEDMRSRGMRPETVLLEAAEAVPPASTAEALGLRPDQPAYWLQRLRKADGAPMAVERGWYHAGLVPGLLDHDLTDSIYSLLARSYEVRPERGTQTVLAEGADAETARLLGVRTGSPVLMFRRIATAQGRAIEDMTSWYRGDLYQVTMRLDRDPSGPGHHEQTRPNGPTRRDYPARQPGVRDTGGNR</sequence>
<dbReference type="CDD" id="cd07377">
    <property type="entry name" value="WHTH_GntR"/>
    <property type="match status" value="1"/>
</dbReference>
<dbReference type="Proteomes" id="UP000584374">
    <property type="component" value="Unassembled WGS sequence"/>
</dbReference>
<dbReference type="InterPro" id="IPR050679">
    <property type="entry name" value="Bact_HTH_transcr_reg"/>
</dbReference>
<dbReference type="InterPro" id="IPR036390">
    <property type="entry name" value="WH_DNA-bd_sf"/>
</dbReference>